<dbReference type="OrthoDB" id="8941324at2759"/>
<evidence type="ECO:0000313" key="4">
    <source>
        <dbReference type="RefSeq" id="XP_026137386.1"/>
    </source>
</evidence>
<dbReference type="GeneID" id="113114682"/>
<dbReference type="KEGG" id="caua:113114682"/>
<feature type="transmembrane region" description="Helical" evidence="1">
    <location>
        <begin position="91"/>
        <end position="112"/>
    </location>
</feature>
<accession>A0A6P6QW28</accession>
<evidence type="ECO:0000256" key="1">
    <source>
        <dbReference type="SAM" id="Phobius"/>
    </source>
</evidence>
<name>A0A6P6QW28_CARAU</name>
<dbReference type="Proteomes" id="UP000515129">
    <property type="component" value="Chromosome 15"/>
</dbReference>
<protein>
    <submittedName>
        <fullName evidence="4">T-cell surface glycoprotein CD3 gamma chain-like</fullName>
    </submittedName>
</protein>
<dbReference type="AlphaFoldDB" id="A0A6P6QW28"/>
<keyword evidence="1" id="KW-0472">Membrane</keyword>
<proteinExistence type="predicted"/>
<gene>
    <name evidence="4" type="primary">LOC113114682</name>
</gene>
<evidence type="ECO:0000256" key="2">
    <source>
        <dbReference type="SAM" id="SignalP"/>
    </source>
</evidence>
<dbReference type="RefSeq" id="XP_026137386.1">
    <property type="nucleotide sequence ID" value="XM_026281601.1"/>
</dbReference>
<keyword evidence="1" id="KW-1133">Transmembrane helix</keyword>
<evidence type="ECO:0000313" key="3">
    <source>
        <dbReference type="Proteomes" id="UP000515129"/>
    </source>
</evidence>
<keyword evidence="1" id="KW-0812">Transmembrane</keyword>
<feature type="chain" id="PRO_5028477602" evidence="2">
    <location>
        <begin position="18"/>
        <end position="171"/>
    </location>
</feature>
<feature type="signal peptide" evidence="2">
    <location>
        <begin position="1"/>
        <end position="17"/>
    </location>
</feature>
<organism evidence="3 4">
    <name type="scientific">Carassius auratus</name>
    <name type="common">Goldfish</name>
    <dbReference type="NCBI Taxonomy" id="7957"/>
    <lineage>
        <taxon>Eukaryota</taxon>
        <taxon>Metazoa</taxon>
        <taxon>Chordata</taxon>
        <taxon>Craniata</taxon>
        <taxon>Vertebrata</taxon>
        <taxon>Euteleostomi</taxon>
        <taxon>Actinopterygii</taxon>
        <taxon>Neopterygii</taxon>
        <taxon>Teleostei</taxon>
        <taxon>Ostariophysi</taxon>
        <taxon>Cypriniformes</taxon>
        <taxon>Cyprinidae</taxon>
        <taxon>Cyprininae</taxon>
        <taxon>Carassius</taxon>
    </lineage>
</organism>
<sequence>MDGRVFVFFCLLTAVRPDDSSPLISYDKKEKTLNCTKGKFGDEASIRVNYDNSGIHTCIPSGVDCNDEMSNCPKALIKVLNSENLIQLDPMALVSVIVGDIVVTAVIGWAIYSICAQPVTRSSYQGNKASDRQALINNHTPSGGDTYQPLNTRGDEYSTLHAQRKQKKQPV</sequence>
<reference evidence="4" key="1">
    <citation type="submission" date="2025-08" db="UniProtKB">
        <authorList>
            <consortium name="RefSeq"/>
        </authorList>
    </citation>
    <scope>IDENTIFICATION</scope>
    <source>
        <strain evidence="4">Wakin</strain>
        <tissue evidence="4">Muscle</tissue>
    </source>
</reference>
<keyword evidence="2" id="KW-0732">Signal</keyword>
<keyword evidence="3" id="KW-1185">Reference proteome</keyword>